<name>S8BDQ4_PENO1</name>
<dbReference type="Pfam" id="PF08424">
    <property type="entry name" value="NRDE-2"/>
    <property type="match status" value="1"/>
</dbReference>
<dbReference type="STRING" id="933388.S8BDQ4"/>
<dbReference type="EMBL" id="KB644415">
    <property type="protein sequence ID" value="EPS33162.1"/>
    <property type="molecule type" value="Genomic_DNA"/>
</dbReference>
<evidence type="ECO:0000256" key="1">
    <source>
        <dbReference type="ARBA" id="ARBA00004123"/>
    </source>
</evidence>
<proteinExistence type="inferred from homology"/>
<evidence type="ECO:0000313" key="6">
    <source>
        <dbReference type="Proteomes" id="UP000019376"/>
    </source>
</evidence>
<evidence type="ECO:0000256" key="2">
    <source>
        <dbReference type="ARBA" id="ARBA00009265"/>
    </source>
</evidence>
<evidence type="ECO:0000313" key="5">
    <source>
        <dbReference type="EMBL" id="EPS33162.1"/>
    </source>
</evidence>
<dbReference type="Proteomes" id="UP000019376">
    <property type="component" value="Unassembled WGS sequence"/>
</dbReference>
<dbReference type="HOGENOM" id="CLU_007550_0_0_1"/>
<dbReference type="PhylomeDB" id="S8BDQ4"/>
<organism evidence="5 6">
    <name type="scientific">Penicillium oxalicum (strain 114-2 / CGMCC 5302)</name>
    <name type="common">Penicillium decumbens</name>
    <dbReference type="NCBI Taxonomy" id="933388"/>
    <lineage>
        <taxon>Eukaryota</taxon>
        <taxon>Fungi</taxon>
        <taxon>Dikarya</taxon>
        <taxon>Ascomycota</taxon>
        <taxon>Pezizomycotina</taxon>
        <taxon>Eurotiomycetes</taxon>
        <taxon>Eurotiomycetidae</taxon>
        <taxon>Eurotiales</taxon>
        <taxon>Aspergillaceae</taxon>
        <taxon>Penicillium</taxon>
    </lineage>
</organism>
<protein>
    <recommendedName>
        <fullName evidence="7">DUF1740-domain-containing protein</fullName>
    </recommendedName>
</protein>
<dbReference type="PANTHER" id="PTHR13471">
    <property type="entry name" value="TETRATRICOPEPTIDE-LIKE HELICAL"/>
    <property type="match status" value="1"/>
</dbReference>
<keyword evidence="3" id="KW-0539">Nucleus</keyword>
<evidence type="ECO:0008006" key="7">
    <source>
        <dbReference type="Google" id="ProtNLM"/>
    </source>
</evidence>
<accession>S8BDQ4</accession>
<dbReference type="GO" id="GO:0071013">
    <property type="term" value="C:catalytic step 2 spliceosome"/>
    <property type="evidence" value="ECO:0007669"/>
    <property type="project" value="TreeGrafter"/>
</dbReference>
<dbReference type="InterPro" id="IPR013633">
    <property type="entry name" value="NRDE-2"/>
</dbReference>
<dbReference type="AlphaFoldDB" id="S8BDQ4"/>
<reference evidence="5 6" key="1">
    <citation type="journal article" date="2013" name="PLoS ONE">
        <title>Genomic and secretomic analyses reveal unique features of the lignocellulolytic enzyme system of Penicillium decumbens.</title>
        <authorList>
            <person name="Liu G."/>
            <person name="Zhang L."/>
            <person name="Wei X."/>
            <person name="Zou G."/>
            <person name="Qin Y."/>
            <person name="Ma L."/>
            <person name="Li J."/>
            <person name="Zheng H."/>
            <person name="Wang S."/>
            <person name="Wang C."/>
            <person name="Xun L."/>
            <person name="Zhao G.-P."/>
            <person name="Zhou Z."/>
            <person name="Qu Y."/>
        </authorList>
    </citation>
    <scope>NUCLEOTIDE SEQUENCE [LARGE SCALE GENOMIC DNA]</scope>
    <source>
        <strain evidence="6">114-2 / CGMCC 5302</strain>
    </source>
</reference>
<evidence type="ECO:0000256" key="3">
    <source>
        <dbReference type="ARBA" id="ARBA00023242"/>
    </source>
</evidence>
<dbReference type="GO" id="GO:1902369">
    <property type="term" value="P:negative regulation of RNA catabolic process"/>
    <property type="evidence" value="ECO:0007669"/>
    <property type="project" value="TreeGrafter"/>
</dbReference>
<evidence type="ECO:0000256" key="4">
    <source>
        <dbReference type="SAM" id="MobiDB-lite"/>
    </source>
</evidence>
<gene>
    <name evidence="5" type="ORF">PDE_08124</name>
</gene>
<dbReference type="eggNOG" id="KOG1972">
    <property type="taxonomic scope" value="Eukaryota"/>
</dbReference>
<keyword evidence="6" id="KW-1185">Reference proteome</keyword>
<feature type="compositionally biased region" description="Basic and acidic residues" evidence="4">
    <location>
        <begin position="54"/>
        <end position="69"/>
    </location>
</feature>
<feature type="compositionally biased region" description="Low complexity" evidence="4">
    <location>
        <begin position="123"/>
        <end position="134"/>
    </location>
</feature>
<feature type="compositionally biased region" description="Basic and acidic residues" evidence="4">
    <location>
        <begin position="84"/>
        <end position="95"/>
    </location>
</feature>
<comment type="subcellular location">
    <subcellularLocation>
        <location evidence="1">Nucleus</location>
    </subcellularLocation>
</comment>
<dbReference type="PANTHER" id="PTHR13471:SF0">
    <property type="entry name" value="NUCLEAR EXOSOME REGULATOR NRDE2"/>
    <property type="match status" value="1"/>
</dbReference>
<feature type="compositionally biased region" description="Basic residues" evidence="4">
    <location>
        <begin position="43"/>
        <end position="53"/>
    </location>
</feature>
<dbReference type="OrthoDB" id="297219at2759"/>
<dbReference type="GO" id="GO:0031048">
    <property type="term" value="P:regulatory ncRNA-mediated heterochromatin formation"/>
    <property type="evidence" value="ECO:0007669"/>
    <property type="project" value="TreeGrafter"/>
</dbReference>
<feature type="region of interest" description="Disordered" evidence="4">
    <location>
        <begin position="1"/>
        <end position="134"/>
    </location>
</feature>
<comment type="similarity">
    <text evidence="2">Belongs to the NRDE2 family.</text>
</comment>
<sequence length="1190" mass="136218">MFSELSLTAPQDKKSVPKFGSFKLPVHAPEAARDSETSGVSSSKHRSHRHRSRSPHEQRKSWRRHDSVESPRSQSSERRHRFSHRDGRATRDLGVKPRRVLPSKPIFNEERTTFDTSNPRPFSPDNSPSSLSDDIIYDSKGDRSVLKYGTAHRYDIPSYTRVGSGQVMGLPAYLIIERDIQDKDIIVLRDKRHRYEDKKAPGTFSQHLKRVSDIYRFRDEPVFASDESLSHDFLSLGPWVNTDYEKGEVSKNDNSESLSDDDRQAYRSILGKAKYEKKVPEGMEYVSTQDSQPGNLHVAVDARRRSQHAELRRVVDSHPTDIAAWLNLVRMQTILHGPEDESRSLTPAEEKAVADVKLGLLEEALKRSGRAVGRDLLLMERLKEGGKLWDRKKLLQEWKDTVRKLPNSTDLLLGYLNFRQRDFSEFSLDEHKFLVISFMKQAASELDSFHQNQVQCYLLLRLSLLLIEAGYSELASGLWQAALEFVFFAPPTLDKAAQGTALDAFCHFWDSEVARLGEGKESCWETGKQIRLDPVCVEFDTGTESSSLFESWVKTERKVAHALNMPARSVDDFGVTVDTTFSVVLSSDIREVLPFVSRVDDPTLLINAFLCFCRLPHLTVTGNYRTTRSWCGDSFLSNTLEDFVEADFLNWAMDLANGAAHHRSPLLFPIIDFIHTPDTLFAPPNWFYSMRPWINARDDTFRLRQGWVRQTLRKLVEKFDQNCDLAEYALALEFVCDKETANKYAKRLLRSRPSSLRLYNAFALMQWRSGSQDRALVTWSSAIKERKSFADVEQFDCVLLWNAWIWELLNQGDLARPFYLLNAMAQDEIDMAVYSATTDFVEYKALEKLKQERFCHQFCQDALAQRHTRAFVASADCLALSRYLSEKSLEPALAVYKWAMLQASNNARLGESDFKAFTLELLHQSRAKLVFFHTNRKGCHMNVHQLQSILKESVVAFPHNTIFLSLFVWNESRLPITHRVPDPIGFVKAGSEERHHREALSDSPPAILQRTNVTLHLLSVYSALWRFKSLNGSVHAVRAAFEKALWDHTSPIHYRQGHRDLSGLADENDGRANITLWKLYLLFELEGPKDTKAAKDVLYRAIRACPWSKELVLLGMERLGNTSVSNADGLHFNDMRELYNLLVEKQLRIRNDLSADLAEWDDQSARAKREANAWFDAVVEELGGIEVGAK</sequence>